<feature type="domain" description="YrdC-like" evidence="12">
    <location>
        <begin position="4"/>
        <end position="109"/>
    </location>
</feature>
<organism evidence="13">
    <name type="scientific">Candidatus Kentrum sp. TUN</name>
    <dbReference type="NCBI Taxonomy" id="2126343"/>
    <lineage>
        <taxon>Bacteria</taxon>
        <taxon>Pseudomonadati</taxon>
        <taxon>Pseudomonadota</taxon>
        <taxon>Gammaproteobacteria</taxon>
        <taxon>Candidatus Kentrum</taxon>
    </lineage>
</organism>
<dbReference type="InterPro" id="IPR006070">
    <property type="entry name" value="Sua5-like_dom"/>
</dbReference>
<keyword evidence="9" id="KW-0067">ATP-binding</keyword>
<keyword evidence="7" id="KW-0548">Nucleotidyltransferase</keyword>
<dbReference type="GO" id="GO:0005524">
    <property type="term" value="F:ATP binding"/>
    <property type="evidence" value="ECO:0007669"/>
    <property type="project" value="UniProtKB-KW"/>
</dbReference>
<dbReference type="GO" id="GO:0006450">
    <property type="term" value="P:regulation of translational fidelity"/>
    <property type="evidence" value="ECO:0007669"/>
    <property type="project" value="TreeGrafter"/>
</dbReference>
<comment type="catalytic activity">
    <reaction evidence="11">
        <text>L-threonine + hydrogencarbonate + ATP = L-threonylcarbamoyladenylate + diphosphate + H2O</text>
        <dbReference type="Rhea" id="RHEA:36407"/>
        <dbReference type="ChEBI" id="CHEBI:15377"/>
        <dbReference type="ChEBI" id="CHEBI:17544"/>
        <dbReference type="ChEBI" id="CHEBI:30616"/>
        <dbReference type="ChEBI" id="CHEBI:33019"/>
        <dbReference type="ChEBI" id="CHEBI:57926"/>
        <dbReference type="ChEBI" id="CHEBI:73682"/>
        <dbReference type="EC" id="2.7.7.87"/>
    </reaction>
</comment>
<dbReference type="SUPFAM" id="SSF55821">
    <property type="entry name" value="YrdC/RibB"/>
    <property type="match status" value="1"/>
</dbReference>
<reference evidence="13" key="1">
    <citation type="submission" date="2019-02" db="EMBL/GenBank/DDBJ databases">
        <authorList>
            <person name="Gruber-Vodicka R. H."/>
            <person name="Seah K. B. B."/>
        </authorList>
    </citation>
    <scope>NUCLEOTIDE SEQUENCE</scope>
    <source>
        <strain evidence="14">BECK_BY2</strain>
        <strain evidence="13">BECK_BY3</strain>
    </source>
</reference>
<dbReference type="PANTHER" id="PTHR17490:SF16">
    <property type="entry name" value="THREONYLCARBAMOYL-AMP SYNTHASE"/>
    <property type="match status" value="1"/>
</dbReference>
<dbReference type="GO" id="GO:0000049">
    <property type="term" value="F:tRNA binding"/>
    <property type="evidence" value="ECO:0007669"/>
    <property type="project" value="TreeGrafter"/>
</dbReference>
<dbReference type="GO" id="GO:0003725">
    <property type="term" value="F:double-stranded RNA binding"/>
    <property type="evidence" value="ECO:0007669"/>
    <property type="project" value="InterPro"/>
</dbReference>
<evidence type="ECO:0000256" key="4">
    <source>
        <dbReference type="ARBA" id="ARBA00022490"/>
    </source>
</evidence>
<evidence type="ECO:0000256" key="1">
    <source>
        <dbReference type="ARBA" id="ARBA00004496"/>
    </source>
</evidence>
<evidence type="ECO:0000313" key="13">
    <source>
        <dbReference type="EMBL" id="VFK56068.1"/>
    </source>
</evidence>
<evidence type="ECO:0000313" key="14">
    <source>
        <dbReference type="EMBL" id="VFK62260.1"/>
    </source>
</evidence>
<evidence type="ECO:0000256" key="3">
    <source>
        <dbReference type="ARBA" id="ARBA00012584"/>
    </source>
</evidence>
<gene>
    <name evidence="14" type="ORF">BECKTUN1418E_GA0071001_10772</name>
    <name evidence="13" type="ORF">BECKTUN1418F_GA0071002_10802</name>
</gene>
<dbReference type="GO" id="GO:0005737">
    <property type="term" value="C:cytoplasm"/>
    <property type="evidence" value="ECO:0007669"/>
    <property type="project" value="UniProtKB-SubCell"/>
</dbReference>
<keyword evidence="6" id="KW-0819">tRNA processing</keyword>
<keyword evidence="4" id="KW-0963">Cytoplasm</keyword>
<dbReference type="EC" id="2.7.7.87" evidence="3"/>
<dbReference type="Pfam" id="PF01300">
    <property type="entry name" value="Sua5_yciO_yrdC"/>
    <property type="match status" value="1"/>
</dbReference>
<evidence type="ECO:0000256" key="7">
    <source>
        <dbReference type="ARBA" id="ARBA00022695"/>
    </source>
</evidence>
<dbReference type="EMBL" id="CAADFV010000077">
    <property type="protein sequence ID" value="VFK62260.1"/>
    <property type="molecule type" value="Genomic_DNA"/>
</dbReference>
<comment type="subcellular location">
    <subcellularLocation>
        <location evidence="1">Cytoplasm</location>
    </subcellularLocation>
</comment>
<comment type="similarity">
    <text evidence="2">Belongs to the SUA5 family.</text>
</comment>
<evidence type="ECO:0000256" key="10">
    <source>
        <dbReference type="ARBA" id="ARBA00029774"/>
    </source>
</evidence>
<name>A0A450ZQS4_9GAMM</name>
<keyword evidence="8" id="KW-0547">Nucleotide-binding</keyword>
<evidence type="ECO:0000256" key="5">
    <source>
        <dbReference type="ARBA" id="ARBA00022679"/>
    </source>
</evidence>
<dbReference type="EMBL" id="CAADFY010000080">
    <property type="protein sequence ID" value="VFK56068.1"/>
    <property type="molecule type" value="Genomic_DNA"/>
</dbReference>
<keyword evidence="5" id="KW-0808">Transferase</keyword>
<dbReference type="InterPro" id="IPR017945">
    <property type="entry name" value="DHBP_synth_RibB-like_a/b_dom"/>
</dbReference>
<dbReference type="GO" id="GO:0008033">
    <property type="term" value="P:tRNA processing"/>
    <property type="evidence" value="ECO:0007669"/>
    <property type="project" value="UniProtKB-KW"/>
</dbReference>
<evidence type="ECO:0000256" key="9">
    <source>
        <dbReference type="ARBA" id="ARBA00022840"/>
    </source>
</evidence>
<dbReference type="PROSITE" id="PS51163">
    <property type="entry name" value="YRDC"/>
    <property type="match status" value="1"/>
</dbReference>
<proteinExistence type="inferred from homology"/>
<protein>
    <recommendedName>
        <fullName evidence="10">L-threonylcarbamoyladenylate synthase</fullName>
        <ecNumber evidence="3">2.7.7.87</ecNumber>
    </recommendedName>
    <alternativeName>
        <fullName evidence="10">L-threonylcarbamoyladenylate synthase</fullName>
    </alternativeName>
</protein>
<dbReference type="PANTHER" id="PTHR17490">
    <property type="entry name" value="SUA5"/>
    <property type="match status" value="1"/>
</dbReference>
<evidence type="ECO:0000256" key="2">
    <source>
        <dbReference type="ARBA" id="ARBA00007663"/>
    </source>
</evidence>
<sequence length="109" mass="11794">MQSDDEIKKIVACLDNCGVMLMPTDTVYGLAALPICARAVERIYELKHRPDRMNLPIMVDSAKRLPALGLAIGEAAQCLLNSPLVPGALTLPWDSSSSRFQVGLRGGTR</sequence>
<evidence type="ECO:0000256" key="8">
    <source>
        <dbReference type="ARBA" id="ARBA00022741"/>
    </source>
</evidence>
<dbReference type="Gene3D" id="3.90.870.10">
    <property type="entry name" value="DHBP synthase"/>
    <property type="match status" value="1"/>
</dbReference>
<evidence type="ECO:0000256" key="6">
    <source>
        <dbReference type="ARBA" id="ARBA00022694"/>
    </source>
</evidence>
<accession>A0A450ZQS4</accession>
<dbReference type="AlphaFoldDB" id="A0A450ZQS4"/>
<dbReference type="InterPro" id="IPR050156">
    <property type="entry name" value="TC-AMP_synthase_SUA5"/>
</dbReference>
<dbReference type="GO" id="GO:0061710">
    <property type="term" value="F:L-threonylcarbamoyladenylate synthase"/>
    <property type="evidence" value="ECO:0007669"/>
    <property type="project" value="UniProtKB-EC"/>
</dbReference>
<evidence type="ECO:0000256" key="11">
    <source>
        <dbReference type="ARBA" id="ARBA00048366"/>
    </source>
</evidence>
<evidence type="ECO:0000259" key="12">
    <source>
        <dbReference type="PROSITE" id="PS51163"/>
    </source>
</evidence>